<feature type="transmembrane region" description="Helical" evidence="1">
    <location>
        <begin position="20"/>
        <end position="39"/>
    </location>
</feature>
<dbReference type="RefSeq" id="WP_110450311.1">
    <property type="nucleotide sequence ID" value="NZ_CP029479.1"/>
</dbReference>
<dbReference type="AlphaFoldDB" id="A0A2Z3I2R7"/>
<keyword evidence="1" id="KW-0812">Transmembrane</keyword>
<evidence type="ECO:0000313" key="3">
    <source>
        <dbReference type="Proteomes" id="UP000247763"/>
    </source>
</evidence>
<keyword evidence="1" id="KW-0472">Membrane</keyword>
<gene>
    <name evidence="2" type="ORF">HYN04_08190</name>
</gene>
<dbReference type="KEGG" id="phb:HYN04_08190"/>
<evidence type="ECO:0008006" key="4">
    <source>
        <dbReference type="Google" id="ProtNLM"/>
    </source>
</evidence>
<sequence>MALLPPSTNSDYHGAPSSAWFLALSSVATIVPGLIHYFLPDGGAGVIGGVDLSTRAEAIIAIFAWYGAMQIPFGILILIIALRYRPLVPLVLLLTILMQALGAYSGWFGKGSHSGHHPPEHYGSAAFVVLGTLFFMLSLRDRRVQQEPTT</sequence>
<dbReference type="Proteomes" id="UP000247763">
    <property type="component" value="Chromosome"/>
</dbReference>
<feature type="transmembrane region" description="Helical" evidence="1">
    <location>
        <begin position="87"/>
        <end position="109"/>
    </location>
</feature>
<accession>A0A2Z3I2R7</accession>
<evidence type="ECO:0000256" key="1">
    <source>
        <dbReference type="SAM" id="Phobius"/>
    </source>
</evidence>
<protein>
    <recommendedName>
        <fullName evidence="4">DoxX family protein</fullName>
    </recommendedName>
</protein>
<organism evidence="2 3">
    <name type="scientific">Phenylobacterium parvum</name>
    <dbReference type="NCBI Taxonomy" id="2201350"/>
    <lineage>
        <taxon>Bacteria</taxon>
        <taxon>Pseudomonadati</taxon>
        <taxon>Pseudomonadota</taxon>
        <taxon>Alphaproteobacteria</taxon>
        <taxon>Caulobacterales</taxon>
        <taxon>Caulobacteraceae</taxon>
        <taxon>Phenylobacterium</taxon>
    </lineage>
</organism>
<keyword evidence="1" id="KW-1133">Transmembrane helix</keyword>
<dbReference type="EMBL" id="CP029479">
    <property type="protein sequence ID" value="AWM77744.1"/>
    <property type="molecule type" value="Genomic_DNA"/>
</dbReference>
<keyword evidence="3" id="KW-1185">Reference proteome</keyword>
<feature type="transmembrane region" description="Helical" evidence="1">
    <location>
        <begin position="121"/>
        <end position="139"/>
    </location>
</feature>
<reference evidence="3" key="1">
    <citation type="submission" date="2018-05" db="EMBL/GenBank/DDBJ databases">
        <title>Genome sequencing of Phenylobacterium sp. HYN0004.</title>
        <authorList>
            <person name="Yi H."/>
            <person name="Baek C."/>
        </authorList>
    </citation>
    <scope>NUCLEOTIDE SEQUENCE [LARGE SCALE GENOMIC DNA]</scope>
    <source>
        <strain evidence="3">HYN0004</strain>
    </source>
</reference>
<proteinExistence type="predicted"/>
<name>A0A2Z3I2R7_9CAUL</name>
<evidence type="ECO:0000313" key="2">
    <source>
        <dbReference type="EMBL" id="AWM77744.1"/>
    </source>
</evidence>
<feature type="transmembrane region" description="Helical" evidence="1">
    <location>
        <begin position="59"/>
        <end position="80"/>
    </location>
</feature>
<dbReference type="OrthoDB" id="7210524at2"/>